<protein>
    <submittedName>
        <fullName evidence="1">Uncharacterized protein</fullName>
    </submittedName>
</protein>
<dbReference type="AlphaFoldDB" id="A0A098Y6D0"/>
<keyword evidence="2" id="KW-1185">Reference proteome</keyword>
<evidence type="ECO:0000313" key="2">
    <source>
        <dbReference type="Proteomes" id="UP000029713"/>
    </source>
</evidence>
<dbReference type="RefSeq" id="WP_036336481.1">
    <property type="nucleotide sequence ID" value="NZ_JPMX01000061.1"/>
</dbReference>
<proteinExistence type="predicted"/>
<gene>
    <name evidence="1" type="ORF">IN07_14140</name>
</gene>
<dbReference type="OrthoDB" id="3536621at2"/>
<accession>A0A098Y6D0</accession>
<comment type="caution">
    <text evidence="1">The sequence shown here is derived from an EMBL/GenBank/DDBJ whole genome shotgun (WGS) entry which is preliminary data.</text>
</comment>
<dbReference type="Proteomes" id="UP000029713">
    <property type="component" value="Unassembled WGS sequence"/>
</dbReference>
<name>A0A098Y6D0_9ACTN</name>
<organism evidence="1 2">
    <name type="scientific">Modestobacter caceresii</name>
    <dbReference type="NCBI Taxonomy" id="1522368"/>
    <lineage>
        <taxon>Bacteria</taxon>
        <taxon>Bacillati</taxon>
        <taxon>Actinomycetota</taxon>
        <taxon>Actinomycetes</taxon>
        <taxon>Geodermatophilales</taxon>
        <taxon>Geodermatophilaceae</taxon>
        <taxon>Modestobacter</taxon>
    </lineage>
</organism>
<reference evidence="1 2" key="1">
    <citation type="submission" date="2014-07" db="EMBL/GenBank/DDBJ databases">
        <title>Biosystematic studies on Modestobacter strains isolated from extreme hyper-arid desert soil and from historic building.</title>
        <authorList>
            <person name="Bukarasam K."/>
            <person name="Bull A."/>
            <person name="Girard G."/>
            <person name="van Wezel G."/>
            <person name="Goodfellow M."/>
        </authorList>
    </citation>
    <scope>NUCLEOTIDE SEQUENCE [LARGE SCALE GENOMIC DNA]</scope>
    <source>
        <strain evidence="1 2">KNN45-2b</strain>
    </source>
</reference>
<dbReference type="EMBL" id="JPMX01000061">
    <property type="protein sequence ID" value="KGH46007.1"/>
    <property type="molecule type" value="Genomic_DNA"/>
</dbReference>
<sequence>MGLFGTFTYSDGAWTTPDARREPYLVVDVHDSDIATIDYRPTGDAGGRCYLGFQPRVYFEDPTASAPVDNDAEAHGLAHWALLATGREVDPQDVAALLAPDDEDDEPEDLFVEETVRRLLELTGVPVPEELAEEALTGEE</sequence>
<evidence type="ECO:0000313" key="1">
    <source>
        <dbReference type="EMBL" id="KGH46007.1"/>
    </source>
</evidence>